<evidence type="ECO:0000256" key="3">
    <source>
        <dbReference type="ARBA" id="ARBA00041148"/>
    </source>
</evidence>
<sequence length="195" mass="20994">MAFRVSGKNIDIGDVLRTRITERVAEVLEKYFDGTASGHVTVKRDGSSYTTEGVLHLSSGMTIHAEGAAMDPYQSADAAAIVIEKRLRRYKHRLKDHHAGRGNGAVEEAMAASYVLAAPPDEEDEAAEGAYHPVIIAESATQLRRLSVGEAVMDLDLSGAPTLVFRHAGHGRVNIVYRRADGNIGWVDPSTATGN</sequence>
<dbReference type="InterPro" id="IPR038416">
    <property type="entry name" value="Ribosom_S30AE_C_sf"/>
</dbReference>
<dbReference type="Gene3D" id="3.30.160.100">
    <property type="entry name" value="Ribosome hibernation promotion factor-like"/>
    <property type="match status" value="1"/>
</dbReference>
<dbReference type="Gene3D" id="3.30.505.50">
    <property type="entry name" value="Sigma 54 modulation/S30EA ribosomal protein, C-terminal domain"/>
    <property type="match status" value="1"/>
</dbReference>
<comment type="subcellular location">
    <subcellularLocation>
        <location evidence="4">Cytoplasm</location>
    </subcellularLocation>
</comment>
<dbReference type="Pfam" id="PF02482">
    <property type="entry name" value="Ribosomal_S30AE"/>
    <property type="match status" value="1"/>
</dbReference>
<dbReference type="SUPFAM" id="SSF69754">
    <property type="entry name" value="Ribosome binding protein Y (YfiA homologue)"/>
    <property type="match status" value="1"/>
</dbReference>
<comment type="subunit">
    <text evidence="2">Associates exclusively with 100S ribosomes, which are dimers of 70S ribosomes.</text>
</comment>
<organism evidence="6 7">
    <name type="scientific">Candidatus Raskinella chloraquaticus</name>
    <dbReference type="NCBI Taxonomy" id="1951219"/>
    <lineage>
        <taxon>Bacteria</taxon>
        <taxon>Pseudomonadati</taxon>
        <taxon>Pseudomonadota</taxon>
        <taxon>Alphaproteobacteria</taxon>
        <taxon>Hyphomicrobiales</taxon>
        <taxon>Phreatobacteraceae</taxon>
        <taxon>Candidatus Raskinella</taxon>
    </lineage>
</organism>
<evidence type="ECO:0000256" key="1">
    <source>
        <dbReference type="ARBA" id="ARBA00022845"/>
    </source>
</evidence>
<dbReference type="GO" id="GO:0045900">
    <property type="term" value="P:negative regulation of translational elongation"/>
    <property type="evidence" value="ECO:0007669"/>
    <property type="project" value="TreeGrafter"/>
</dbReference>
<comment type="subunit">
    <text evidence="4">Interacts with 100S ribosomes.</text>
</comment>
<evidence type="ECO:0000313" key="6">
    <source>
        <dbReference type="EMBL" id="OQW51643.1"/>
    </source>
</evidence>
<dbReference type="Proteomes" id="UP000192872">
    <property type="component" value="Unassembled WGS sequence"/>
</dbReference>
<dbReference type="InterPro" id="IPR003489">
    <property type="entry name" value="RHF/RaiA"/>
</dbReference>
<dbReference type="InterPro" id="IPR034694">
    <property type="entry name" value="HPF_long/plastid"/>
</dbReference>
<dbReference type="InterPro" id="IPR032528">
    <property type="entry name" value="Ribosom_S30AE_C"/>
</dbReference>
<dbReference type="GO" id="GO:0043024">
    <property type="term" value="F:ribosomal small subunit binding"/>
    <property type="evidence" value="ECO:0007669"/>
    <property type="project" value="TreeGrafter"/>
</dbReference>
<accession>A0A1W9HW47</accession>
<dbReference type="HAMAP" id="MF_00839">
    <property type="entry name" value="HPF"/>
    <property type="match status" value="1"/>
</dbReference>
<keyword evidence="1 4" id="KW-0810">Translation regulation</keyword>
<dbReference type="Pfam" id="PF16321">
    <property type="entry name" value="Ribosom_S30AE_C"/>
    <property type="match status" value="1"/>
</dbReference>
<dbReference type="InterPro" id="IPR036567">
    <property type="entry name" value="RHF-like"/>
</dbReference>
<dbReference type="InterPro" id="IPR050574">
    <property type="entry name" value="HPF/YfiA_ribosome-assoc"/>
</dbReference>
<dbReference type="EMBL" id="LWDL01000018">
    <property type="protein sequence ID" value="OQW51643.1"/>
    <property type="molecule type" value="Genomic_DNA"/>
</dbReference>
<dbReference type="GO" id="GO:0022627">
    <property type="term" value="C:cytosolic small ribosomal subunit"/>
    <property type="evidence" value="ECO:0007669"/>
    <property type="project" value="TreeGrafter"/>
</dbReference>
<dbReference type="PANTHER" id="PTHR33231:SF1">
    <property type="entry name" value="30S RIBOSOMAL PROTEIN"/>
    <property type="match status" value="1"/>
</dbReference>
<dbReference type="AlphaFoldDB" id="A0A1W9HW47"/>
<dbReference type="PANTHER" id="PTHR33231">
    <property type="entry name" value="30S RIBOSOMAL PROTEIN"/>
    <property type="match status" value="1"/>
</dbReference>
<protein>
    <recommendedName>
        <fullName evidence="3 4">Ribosome hibernation promoting factor</fullName>
        <shortName evidence="4">HPF</shortName>
    </recommendedName>
</protein>
<evidence type="ECO:0000259" key="5">
    <source>
        <dbReference type="Pfam" id="PF16321"/>
    </source>
</evidence>
<comment type="function">
    <text evidence="4">Required for dimerization of active 70S ribosomes into 100S ribosomes in stationary phase; 100S ribosomes are translationally inactive and sometimes present during exponential growth.</text>
</comment>
<evidence type="ECO:0000313" key="7">
    <source>
        <dbReference type="Proteomes" id="UP000192872"/>
    </source>
</evidence>
<evidence type="ECO:0000256" key="2">
    <source>
        <dbReference type="ARBA" id="ARBA00038695"/>
    </source>
</evidence>
<dbReference type="RefSeq" id="WP_376801974.1">
    <property type="nucleotide sequence ID" value="NZ_DBNB01000034.1"/>
</dbReference>
<dbReference type="STRING" id="1827387.A4S15_10460"/>
<feature type="domain" description="Sigma 54 modulation/S30EA ribosomal protein C-terminal" evidence="5">
    <location>
        <begin position="133"/>
        <end position="185"/>
    </location>
</feature>
<comment type="caution">
    <text evidence="6">The sequence shown here is derived from an EMBL/GenBank/DDBJ whole genome shotgun (WGS) entry which is preliminary data.</text>
</comment>
<evidence type="ECO:0000256" key="4">
    <source>
        <dbReference type="HAMAP-Rule" id="MF_00839"/>
    </source>
</evidence>
<name>A0A1W9HW47_9HYPH</name>
<gene>
    <name evidence="4" type="primary">hpf</name>
    <name evidence="6" type="ORF">A4S15_10460</name>
</gene>
<proteinExistence type="inferred from homology"/>
<keyword evidence="4" id="KW-0963">Cytoplasm</keyword>
<dbReference type="NCBIfam" id="TIGR00741">
    <property type="entry name" value="yfiA"/>
    <property type="match status" value="1"/>
</dbReference>
<reference evidence="6 7" key="1">
    <citation type="journal article" date="2017" name="Water Res.">
        <title>Comammox in drinking water systems.</title>
        <authorList>
            <person name="Wang Y."/>
            <person name="Ma L."/>
            <person name="Mao Y."/>
            <person name="Jiang X."/>
            <person name="Xia Y."/>
            <person name="Yu K."/>
            <person name="Li B."/>
            <person name="Zhang T."/>
        </authorList>
    </citation>
    <scope>NUCLEOTIDE SEQUENCE [LARGE SCALE GENOMIC DNA]</scope>
    <source>
        <strain evidence="6">SG_bin8</strain>
    </source>
</reference>
<comment type="similarity">
    <text evidence="4">Belongs to the HPF/YfiA ribosome-associated protein family. Long HPF subfamily.</text>
</comment>